<dbReference type="InterPro" id="IPR007581">
    <property type="entry name" value="Endonuclease-V"/>
</dbReference>
<keyword evidence="4 7" id="KW-0255">Endonuclease</keyword>
<dbReference type="PANTHER" id="PTHR28511">
    <property type="entry name" value="ENDONUCLEASE V"/>
    <property type="match status" value="1"/>
</dbReference>
<dbReference type="AlphaFoldDB" id="A0A417XW92"/>
<dbReference type="GO" id="GO:0003727">
    <property type="term" value="F:single-stranded RNA binding"/>
    <property type="evidence" value="ECO:0007669"/>
    <property type="project" value="TreeGrafter"/>
</dbReference>
<dbReference type="OrthoDB" id="9790916at2"/>
<keyword evidence="2" id="KW-0963">Cytoplasm</keyword>
<dbReference type="PANTHER" id="PTHR28511:SF1">
    <property type="entry name" value="ENDONUCLEASE V"/>
    <property type="match status" value="1"/>
</dbReference>
<reference evidence="7 8" key="1">
    <citation type="submission" date="2018-09" db="EMBL/GenBank/DDBJ databases">
        <title>Genome sequencing of Nocardioides immobilis CCTCC AB 2017083 for comparison to Nocardioides silvaticus.</title>
        <authorList>
            <person name="Li C."/>
            <person name="Wang G."/>
        </authorList>
    </citation>
    <scope>NUCLEOTIDE SEQUENCE [LARGE SCALE GENOMIC DNA]</scope>
    <source>
        <strain evidence="7 8">CCTCC AB 2017083</strain>
    </source>
</reference>
<keyword evidence="5" id="KW-0378">Hydrolase</keyword>
<dbReference type="EMBL" id="QXGH01000030">
    <property type="protein sequence ID" value="RHW24682.1"/>
    <property type="molecule type" value="Genomic_DNA"/>
</dbReference>
<dbReference type="Proteomes" id="UP000283644">
    <property type="component" value="Unassembled WGS sequence"/>
</dbReference>
<gene>
    <name evidence="7" type="ORF">D0Z08_23445</name>
</gene>
<accession>A0A417XW92</accession>
<evidence type="ECO:0000256" key="2">
    <source>
        <dbReference type="ARBA" id="ARBA00022490"/>
    </source>
</evidence>
<dbReference type="GO" id="GO:0006281">
    <property type="term" value="P:DNA repair"/>
    <property type="evidence" value="ECO:0007669"/>
    <property type="project" value="InterPro"/>
</dbReference>
<dbReference type="Pfam" id="PF04493">
    <property type="entry name" value="Endonuclease_5"/>
    <property type="match status" value="1"/>
</dbReference>
<keyword evidence="8" id="KW-1185">Reference proteome</keyword>
<comment type="subcellular location">
    <subcellularLocation>
        <location evidence="1">Cytoplasm</location>
    </subcellularLocation>
</comment>
<dbReference type="RefSeq" id="WP_118927693.1">
    <property type="nucleotide sequence ID" value="NZ_QXGH01000030.1"/>
</dbReference>
<feature type="region of interest" description="Disordered" evidence="6">
    <location>
        <begin position="206"/>
        <end position="230"/>
    </location>
</feature>
<evidence type="ECO:0000313" key="7">
    <source>
        <dbReference type="EMBL" id="RHW24682.1"/>
    </source>
</evidence>
<keyword evidence="3" id="KW-0540">Nuclease</keyword>
<protein>
    <submittedName>
        <fullName evidence="7">Endonuclease V</fullName>
    </submittedName>
</protein>
<proteinExistence type="predicted"/>
<evidence type="ECO:0000256" key="6">
    <source>
        <dbReference type="SAM" id="MobiDB-lite"/>
    </source>
</evidence>
<evidence type="ECO:0000256" key="3">
    <source>
        <dbReference type="ARBA" id="ARBA00022722"/>
    </source>
</evidence>
<organism evidence="7 8">
    <name type="scientific">Nocardioides immobilis</name>
    <dbReference type="NCBI Taxonomy" id="2049295"/>
    <lineage>
        <taxon>Bacteria</taxon>
        <taxon>Bacillati</taxon>
        <taxon>Actinomycetota</taxon>
        <taxon>Actinomycetes</taxon>
        <taxon>Propionibacteriales</taxon>
        <taxon>Nocardioidaceae</taxon>
        <taxon>Nocardioides</taxon>
    </lineage>
</organism>
<dbReference type="GO" id="GO:0016891">
    <property type="term" value="F:RNA endonuclease activity producing 5'-phosphomonoesters, hydrolytic mechanism"/>
    <property type="evidence" value="ECO:0007669"/>
    <property type="project" value="TreeGrafter"/>
</dbReference>
<evidence type="ECO:0000256" key="4">
    <source>
        <dbReference type="ARBA" id="ARBA00022759"/>
    </source>
</evidence>
<evidence type="ECO:0000256" key="5">
    <source>
        <dbReference type="ARBA" id="ARBA00022801"/>
    </source>
</evidence>
<feature type="compositionally biased region" description="Basic residues" evidence="6">
    <location>
        <begin position="214"/>
        <end position="223"/>
    </location>
</feature>
<evidence type="ECO:0000313" key="8">
    <source>
        <dbReference type="Proteomes" id="UP000283644"/>
    </source>
</evidence>
<sequence length="230" mass="24682">MWPTRPEQLVEVQRTIAMRVTEPWVPGDSPPRVAACWVCFPRGLAGPGAAGDQAWAAVVAMQGGRVLERHTTVGRAGAAYTPGLLALRVGALFETVVGMLVERPDVLLLDGTGRDHPRRCGLAVHLGAVLDLPTVGVTHRPLVASGAWPADEDGASSALRIERPDGEEVGRWLRTRAGTRPVAVHAGWRTHPATAVAVVRTTVRGRRTPEPLRRSRQLARRARAAATQPT</sequence>
<evidence type="ECO:0000256" key="1">
    <source>
        <dbReference type="ARBA" id="ARBA00004496"/>
    </source>
</evidence>
<name>A0A417XW92_9ACTN</name>
<dbReference type="CDD" id="cd06559">
    <property type="entry name" value="Endonuclease_V"/>
    <property type="match status" value="1"/>
</dbReference>
<dbReference type="GO" id="GO:0005737">
    <property type="term" value="C:cytoplasm"/>
    <property type="evidence" value="ECO:0007669"/>
    <property type="project" value="UniProtKB-SubCell"/>
</dbReference>
<dbReference type="Gene3D" id="3.30.2170.10">
    <property type="entry name" value="archaeoglobus fulgidus dsm 4304 superfamily"/>
    <property type="match status" value="1"/>
</dbReference>
<comment type="caution">
    <text evidence="7">The sequence shown here is derived from an EMBL/GenBank/DDBJ whole genome shotgun (WGS) entry which is preliminary data.</text>
</comment>